<dbReference type="RefSeq" id="WP_311352384.1">
    <property type="nucleotide sequence ID" value="NZ_JAVRHR010000003.1"/>
</dbReference>
<name>A0ABU3ACX2_9FLAO</name>
<sequence length="1075" mass="121553">MSINNKQIVIIIAIGLVSLNLLRAQKSAPVAGDAATLIDLLKKDYSTVNPDNLEEVLSTDRSRVINIFKSYLSESQKKNELSSSDWFNDLLTKLNSDDNKFLGNYFNHSSKKLKKSEFKNIDYLNKLAAFNEAKDKLEELKRIGDEILSNETLPALYNSALNAFELAQKEYIESRFFKEYSDLIFIYKIYYDDTNTYLSKLLEKFLSKYGDIRVGVLDEYAEPNYQSSIQKSIPFLGGDLAFEAVIDGLSRFLAKRIKEELTVYVIKEIQENLNAPNPQSYLNELIVLLPRTADYLRGFEANQVLNFVDEIKQYIEDDFNHLLENAGNLRATPRFKKLIENNPDFDFAFEALELIPQLSKLKAPTDYFDYLSNSRNIARWATLKDVDTEKNKQAKFQLANGVRLVSMLAHSITYIDNGETKFVTTDVISDYASELDFYLLYVGFLHQQNIKYYNIDFDIASDDGELDFEHIMTEVPIGNLEMLKESKDLFLDELGKISENSNKVYTAALAIRKAKDGEEKVDFQKVAEFATSLIDMLEQMSLSADNILGKTNIKDLKIDLNSKLTPYLNIAKKSNEIVLDLHEKKFSNAIIKGIELTSSLKNDGVSLERILDIPSHIQNAPNAVLVSEFLSYSSIPKDTVRLNRLRLLKDQIKKLTGYEVCGVIDDLAPLKEAVKTNDDTKIINAIKSLKNQFDNNKGDPIWVSVKHFLPPRTLDNDSILKDLKVPEVFQKLKNALKEILLNDDFSCSDLNSLFAPIVNAIENEEMTTYGNQRTSLIRDLKKIGNVELVVNEIIEFNISQLVLTPLERLVLKAGIPEYRRADLTNSINKYTSSLLSKALINKEFDLKKLNTAEEVVAARQEMVENIQGVLPQLTTYLLRVKDENLIKVIHFVNDIALADNDEDVEAAIDAFALPSGSFSLKNDRGHFVAINSFPGILAGWEKPTDASADFALGFTAPIGLSTKICERLGLFVPIIDIAAPVRFRLDGKNDTKALSEFSFENILAPGLYLTYRFGESPFTLSAGFQFAPELAEIIEKQPQGEMQEPIISSRLEESVRYGLGVTIDIPLVTLYARKR</sequence>
<dbReference type="Proteomes" id="UP001255246">
    <property type="component" value="Unassembled WGS sequence"/>
</dbReference>
<dbReference type="EMBL" id="JAVRHR010000003">
    <property type="protein sequence ID" value="MDT0608034.1"/>
    <property type="molecule type" value="Genomic_DNA"/>
</dbReference>
<organism evidence="1 2">
    <name type="scientific">Croceitalea rosinachiae</name>
    <dbReference type="NCBI Taxonomy" id="3075596"/>
    <lineage>
        <taxon>Bacteria</taxon>
        <taxon>Pseudomonadati</taxon>
        <taxon>Bacteroidota</taxon>
        <taxon>Flavobacteriia</taxon>
        <taxon>Flavobacteriales</taxon>
        <taxon>Flavobacteriaceae</taxon>
        <taxon>Croceitalea</taxon>
    </lineage>
</organism>
<accession>A0ABU3ACX2</accession>
<gene>
    <name evidence="1" type="ORF">RM706_13380</name>
</gene>
<comment type="caution">
    <text evidence="1">The sequence shown here is derived from an EMBL/GenBank/DDBJ whole genome shotgun (WGS) entry which is preliminary data.</text>
</comment>
<protein>
    <submittedName>
        <fullName evidence="1">Uncharacterized protein</fullName>
    </submittedName>
</protein>
<keyword evidence="2" id="KW-1185">Reference proteome</keyword>
<proteinExistence type="predicted"/>
<reference evidence="1 2" key="1">
    <citation type="submission" date="2023-09" db="EMBL/GenBank/DDBJ databases">
        <authorList>
            <person name="Rey-Velasco X."/>
        </authorList>
    </citation>
    <scope>NUCLEOTIDE SEQUENCE [LARGE SCALE GENOMIC DNA]</scope>
    <source>
        <strain evidence="1 2">F388</strain>
    </source>
</reference>
<evidence type="ECO:0000313" key="1">
    <source>
        <dbReference type="EMBL" id="MDT0608034.1"/>
    </source>
</evidence>
<evidence type="ECO:0000313" key="2">
    <source>
        <dbReference type="Proteomes" id="UP001255246"/>
    </source>
</evidence>